<evidence type="ECO:0000313" key="2">
    <source>
        <dbReference type="Proteomes" id="UP001165960"/>
    </source>
</evidence>
<keyword evidence="2" id="KW-1185">Reference proteome</keyword>
<accession>A0ACC2TYA8</accession>
<reference evidence="1" key="1">
    <citation type="submission" date="2022-04" db="EMBL/GenBank/DDBJ databases">
        <title>Genome of the entomopathogenic fungus Entomophthora muscae.</title>
        <authorList>
            <person name="Elya C."/>
            <person name="Lovett B.R."/>
            <person name="Lee E."/>
            <person name="Macias A.M."/>
            <person name="Hajek A.E."/>
            <person name="De Bivort B.L."/>
            <person name="Kasson M.T."/>
            <person name="De Fine Licht H.H."/>
            <person name="Stajich J.E."/>
        </authorList>
    </citation>
    <scope>NUCLEOTIDE SEQUENCE</scope>
    <source>
        <strain evidence="1">Berkeley</strain>
    </source>
</reference>
<dbReference type="EMBL" id="QTSX02001721">
    <property type="protein sequence ID" value="KAJ9079470.1"/>
    <property type="molecule type" value="Genomic_DNA"/>
</dbReference>
<protein>
    <submittedName>
        <fullName evidence="1">Uncharacterized protein</fullName>
    </submittedName>
</protein>
<organism evidence="1 2">
    <name type="scientific">Entomophthora muscae</name>
    <dbReference type="NCBI Taxonomy" id="34485"/>
    <lineage>
        <taxon>Eukaryota</taxon>
        <taxon>Fungi</taxon>
        <taxon>Fungi incertae sedis</taxon>
        <taxon>Zoopagomycota</taxon>
        <taxon>Entomophthoromycotina</taxon>
        <taxon>Entomophthoromycetes</taxon>
        <taxon>Entomophthorales</taxon>
        <taxon>Entomophthoraceae</taxon>
        <taxon>Entomophthora</taxon>
    </lineage>
</organism>
<proteinExistence type="predicted"/>
<dbReference type="Proteomes" id="UP001165960">
    <property type="component" value="Unassembled WGS sequence"/>
</dbReference>
<evidence type="ECO:0000313" key="1">
    <source>
        <dbReference type="EMBL" id="KAJ9079470.1"/>
    </source>
</evidence>
<name>A0ACC2TYA8_9FUNG</name>
<sequence>MNAAELLKFSQEGGIGTCISKIEVPSGSEKLPCKAGDIITILKPVKDRIYLGSIQDVVGHFEMDDVSLIYLNLSSTSPRKNPEKYMSFTALLDQKVPTGSLSLKDPSPFSGPSSLESSPNTILEEVEPVKSMEELDTHISKPVSIPSTENITPSISREAPELVQSIPAPEKADTIPNKETDDASNTTSEINPTSTQTASSLEADPTPNNETDNASNVASKIDPTSNQTASSVEAADDKETRLSRNIPGISLTQAGSHESSPSSTITLKDSHVVEVVTEKHQPGLFSTLRRIRKKAEDVVTSVKMDPAIMWLPTSRGTTITSTKMGAASSTSLRQFYEEASSHGQSMEVDEFGFIVGVSDESDDARSIISSVSSSSTSPTGNKTENSLKFDLTKEAKWKRIMNHWSPTRARKSYRVKKLVENGIPDLVRGRVWEFLANSQGAWQAGVYKELLSREKIPIYDVIERDIKRTYPKHAMFYYESSQGQLELHAILKAYAQYNPDVGYCQGMGMLVGLFLMQGLEAEEAFWLLVSTINQYLQGYFTPTLGQLRVHAAVFERLLEEHDPRLAKHLATNDITPLLYVTPWFLTVFTMTLPWASVLRVWDLFYYKGVKILFRVGLAIMSCIKSHVLKNCPSPAELLPFLLHIPHTFLEPENLMAAYKKVRITTSHIQSLCRKVGSPDGTIADRGDLKVRK</sequence>
<gene>
    <name evidence="1" type="ORF">DSO57_1035008</name>
</gene>
<comment type="caution">
    <text evidence="1">The sequence shown here is derived from an EMBL/GenBank/DDBJ whole genome shotgun (WGS) entry which is preliminary data.</text>
</comment>